<dbReference type="InterPro" id="IPR036291">
    <property type="entry name" value="NAD(P)-bd_dom_sf"/>
</dbReference>
<dbReference type="Proteomes" id="UP000279227">
    <property type="component" value="Chromosome"/>
</dbReference>
<dbReference type="RefSeq" id="WP_002980241.1">
    <property type="nucleotide sequence ID" value="NZ_CP068486.1"/>
</dbReference>
<dbReference type="InterPro" id="IPR001509">
    <property type="entry name" value="Epimerase_deHydtase"/>
</dbReference>
<dbReference type="GO" id="GO:0004029">
    <property type="term" value="F:aldehyde dehydrogenase (NAD+) activity"/>
    <property type="evidence" value="ECO:0007669"/>
    <property type="project" value="TreeGrafter"/>
</dbReference>
<dbReference type="OrthoDB" id="9807212at2"/>
<dbReference type="EMBL" id="LR134289">
    <property type="protein sequence ID" value="VEE04551.1"/>
    <property type="molecule type" value="Genomic_DNA"/>
</dbReference>
<protein>
    <submittedName>
        <fullName evidence="2">NADH-flavin reductase</fullName>
    </submittedName>
</protein>
<organism evidence="2 3">
    <name type="scientific">Chryseobacterium gleum</name>
    <name type="common">Flavobacterium gleum</name>
    <dbReference type="NCBI Taxonomy" id="250"/>
    <lineage>
        <taxon>Bacteria</taxon>
        <taxon>Pseudomonadati</taxon>
        <taxon>Bacteroidota</taxon>
        <taxon>Flavobacteriia</taxon>
        <taxon>Flavobacteriales</taxon>
        <taxon>Weeksellaceae</taxon>
        <taxon>Chryseobacterium group</taxon>
        <taxon>Chryseobacterium</taxon>
    </lineage>
</organism>
<dbReference type="GeneID" id="93022693"/>
<dbReference type="AlphaFoldDB" id="A0A448AWC1"/>
<dbReference type="PANTHER" id="PTHR48079:SF9">
    <property type="entry name" value="PUTATIVE-RELATED"/>
    <property type="match status" value="1"/>
</dbReference>
<feature type="domain" description="NAD-dependent epimerase/dehydratase" evidence="1">
    <location>
        <begin position="4"/>
        <end position="221"/>
    </location>
</feature>
<accession>A0A448AWC1</accession>
<evidence type="ECO:0000313" key="3">
    <source>
        <dbReference type="Proteomes" id="UP000279227"/>
    </source>
</evidence>
<reference evidence="2 3" key="1">
    <citation type="submission" date="2018-12" db="EMBL/GenBank/DDBJ databases">
        <authorList>
            <consortium name="Pathogen Informatics"/>
        </authorList>
    </citation>
    <scope>NUCLEOTIDE SEQUENCE [LARGE SCALE GENOMIC DNA]</scope>
    <source>
        <strain evidence="2 3">NCTC11432</strain>
    </source>
</reference>
<dbReference type="GO" id="GO:0005737">
    <property type="term" value="C:cytoplasm"/>
    <property type="evidence" value="ECO:0007669"/>
    <property type="project" value="TreeGrafter"/>
</dbReference>
<dbReference type="STRING" id="525257.HMPREF0204_14360"/>
<evidence type="ECO:0000259" key="1">
    <source>
        <dbReference type="Pfam" id="PF01370"/>
    </source>
</evidence>
<dbReference type="InterPro" id="IPR051783">
    <property type="entry name" value="NAD(P)-dependent_oxidoreduct"/>
</dbReference>
<gene>
    <name evidence="2" type="ORF">NCTC11432_00121</name>
</gene>
<dbReference type="PANTHER" id="PTHR48079">
    <property type="entry name" value="PROTEIN YEEZ"/>
    <property type="match status" value="1"/>
</dbReference>
<sequence>MKLFVTGASGFNGSAVVKELIGAGHHVVGLARSEKSAEIIHNLGAEVVKGSLEDLEILKQAAADTDGIIHCGFNHDFMKGGATTFSEAAATDKNAIHAMGETLMGTDKAIVVTSGMLGLPPINGFITEDSIVENSLRSSEASALALAEKGVNASVIRLAPSVHDKGDEGFIPFIIHQARKNGVSAYPDAGKNRWIGVHRLDAAKAFRLALEKGHKGARYNVVEEHSIGIKAIAEVIGEMLNLPVISVSGEELQKHFEWMSHFITMDCPVSNFKTQEMLGWKPVHIGLLEDMQQHYF</sequence>
<dbReference type="SUPFAM" id="SSF51735">
    <property type="entry name" value="NAD(P)-binding Rossmann-fold domains"/>
    <property type="match status" value="1"/>
</dbReference>
<evidence type="ECO:0000313" key="2">
    <source>
        <dbReference type="EMBL" id="VEE04551.1"/>
    </source>
</evidence>
<proteinExistence type="predicted"/>
<name>A0A448AWC1_CHRGE</name>
<dbReference type="KEGG" id="cgle:NCTC11432_00121"/>
<dbReference type="CDD" id="cd05262">
    <property type="entry name" value="SDR_a7"/>
    <property type="match status" value="1"/>
</dbReference>
<dbReference type="Pfam" id="PF01370">
    <property type="entry name" value="Epimerase"/>
    <property type="match status" value="1"/>
</dbReference>
<dbReference type="Gene3D" id="3.40.50.720">
    <property type="entry name" value="NAD(P)-binding Rossmann-like Domain"/>
    <property type="match status" value="1"/>
</dbReference>